<proteinExistence type="predicted"/>
<evidence type="ECO:0000313" key="1">
    <source>
        <dbReference type="EMBL" id="MFC5495542.1"/>
    </source>
</evidence>
<reference evidence="2" key="1">
    <citation type="journal article" date="2019" name="Int. J. Syst. Evol. Microbiol.">
        <title>The Global Catalogue of Microorganisms (GCM) 10K type strain sequencing project: providing services to taxonomists for standard genome sequencing and annotation.</title>
        <authorList>
            <consortium name="The Broad Institute Genomics Platform"/>
            <consortium name="The Broad Institute Genome Sequencing Center for Infectious Disease"/>
            <person name="Wu L."/>
            <person name="Ma J."/>
        </authorList>
    </citation>
    <scope>NUCLEOTIDE SEQUENCE [LARGE SCALE GENOMIC DNA]</scope>
    <source>
        <strain evidence="2">KACC 13778</strain>
    </source>
</reference>
<dbReference type="RefSeq" id="WP_345181486.1">
    <property type="nucleotide sequence ID" value="NZ_BAABFQ010000009.1"/>
</dbReference>
<evidence type="ECO:0000313" key="2">
    <source>
        <dbReference type="Proteomes" id="UP001595956"/>
    </source>
</evidence>
<name>A0ABW0N9A8_9ACTN</name>
<organism evidence="1 2">
    <name type="scientific">Nocardioides caricicola</name>
    <dbReference type="NCBI Taxonomy" id="634770"/>
    <lineage>
        <taxon>Bacteria</taxon>
        <taxon>Bacillati</taxon>
        <taxon>Actinomycetota</taxon>
        <taxon>Actinomycetes</taxon>
        <taxon>Propionibacteriales</taxon>
        <taxon>Nocardioidaceae</taxon>
        <taxon>Nocardioides</taxon>
    </lineage>
</organism>
<accession>A0ABW0N9A8</accession>
<dbReference type="Proteomes" id="UP001595956">
    <property type="component" value="Unassembled WGS sequence"/>
</dbReference>
<dbReference type="EMBL" id="JBHSMD010000010">
    <property type="protein sequence ID" value="MFC5495542.1"/>
    <property type="molecule type" value="Genomic_DNA"/>
</dbReference>
<protein>
    <submittedName>
        <fullName evidence="1">Uncharacterized protein</fullName>
    </submittedName>
</protein>
<sequence>MTTRPTDITDLYLAPVALRIDRQLAELAPMSEDGILIWIALATDHQPGTLEERRILTLRALQHEVDTHQWELQHDPRGIRLSHGGHALVLGIPDSLRAFLDGTSAT</sequence>
<comment type="caution">
    <text evidence="1">The sequence shown here is derived from an EMBL/GenBank/DDBJ whole genome shotgun (WGS) entry which is preliminary data.</text>
</comment>
<gene>
    <name evidence="1" type="ORF">ACFPKY_20710</name>
</gene>
<keyword evidence="2" id="KW-1185">Reference proteome</keyword>